<reference evidence="2 3" key="1">
    <citation type="submission" date="2019-06" db="EMBL/GenBank/DDBJ databases">
        <title>Saccharibacillus brassicae sp. nov., an endophytic bacterium isolated from Chinese cabbage seeds (Brassica pekinensis).</title>
        <authorList>
            <person name="Jiang L."/>
            <person name="Lee J."/>
            <person name="Kim S.W."/>
        </authorList>
    </citation>
    <scope>NUCLEOTIDE SEQUENCE [LARGE SCALE GENOMIC DNA]</scope>
    <source>
        <strain evidence="3">KCTC 43072 / ATSA2</strain>
    </source>
</reference>
<dbReference type="AlphaFoldDB" id="A0A4Y6V0A8"/>
<dbReference type="RefSeq" id="WP_141448762.1">
    <property type="nucleotide sequence ID" value="NZ_CP041217.1"/>
</dbReference>
<proteinExistence type="predicted"/>
<protein>
    <submittedName>
        <fullName evidence="2">Uncharacterized protein</fullName>
    </submittedName>
</protein>
<organism evidence="2 3">
    <name type="scientific">Saccharibacillus brassicae</name>
    <dbReference type="NCBI Taxonomy" id="2583377"/>
    <lineage>
        <taxon>Bacteria</taxon>
        <taxon>Bacillati</taxon>
        <taxon>Bacillota</taxon>
        <taxon>Bacilli</taxon>
        <taxon>Bacillales</taxon>
        <taxon>Paenibacillaceae</taxon>
        <taxon>Saccharibacillus</taxon>
    </lineage>
</organism>
<name>A0A4Y6V0A8_SACBS</name>
<dbReference type="Proteomes" id="UP000316968">
    <property type="component" value="Chromosome"/>
</dbReference>
<sequence>MAASTFIILMSASYLIYKKFPYQQQLAYIPSGASLLASFMMIFTSFDLNRLDGLTASALGIALGTASLAAFMCSPLIDHYLRYRQH</sequence>
<gene>
    <name evidence="2" type="ORF">FFV09_16035</name>
</gene>
<feature type="transmembrane region" description="Helical" evidence="1">
    <location>
        <begin position="26"/>
        <end position="46"/>
    </location>
</feature>
<accession>A0A4Y6V0A8</accession>
<evidence type="ECO:0000313" key="2">
    <source>
        <dbReference type="EMBL" id="QDH22218.1"/>
    </source>
</evidence>
<dbReference type="OrthoDB" id="2679027at2"/>
<keyword evidence="1" id="KW-0472">Membrane</keyword>
<feature type="transmembrane region" description="Helical" evidence="1">
    <location>
        <begin position="58"/>
        <end position="77"/>
    </location>
</feature>
<dbReference type="KEGG" id="saca:FFV09_16035"/>
<keyword evidence="3" id="KW-1185">Reference proteome</keyword>
<dbReference type="InterPro" id="IPR025434">
    <property type="entry name" value="YesK-like"/>
</dbReference>
<dbReference type="EMBL" id="CP041217">
    <property type="protein sequence ID" value="QDH22218.1"/>
    <property type="molecule type" value="Genomic_DNA"/>
</dbReference>
<keyword evidence="1" id="KW-1133">Transmembrane helix</keyword>
<evidence type="ECO:0000313" key="3">
    <source>
        <dbReference type="Proteomes" id="UP000316968"/>
    </source>
</evidence>
<evidence type="ECO:0000256" key="1">
    <source>
        <dbReference type="SAM" id="Phobius"/>
    </source>
</evidence>
<dbReference type="Pfam" id="PF14150">
    <property type="entry name" value="YesK"/>
    <property type="match status" value="1"/>
</dbReference>
<keyword evidence="1" id="KW-0812">Transmembrane</keyword>